<keyword evidence="3" id="KW-1185">Reference proteome</keyword>
<keyword evidence="1" id="KW-0812">Transmembrane</keyword>
<dbReference type="RefSeq" id="WP_378290136.1">
    <property type="nucleotide sequence ID" value="NZ_JBHULE010000008.1"/>
</dbReference>
<name>A0ABW5LAM9_9FLAO</name>
<protein>
    <submittedName>
        <fullName evidence="2">Uncharacterized protein</fullName>
    </submittedName>
</protein>
<dbReference type="EMBL" id="JBHULE010000008">
    <property type="protein sequence ID" value="MFD2561960.1"/>
    <property type="molecule type" value="Genomic_DNA"/>
</dbReference>
<evidence type="ECO:0000313" key="2">
    <source>
        <dbReference type="EMBL" id="MFD2561960.1"/>
    </source>
</evidence>
<feature type="transmembrane region" description="Helical" evidence="1">
    <location>
        <begin position="6"/>
        <end position="26"/>
    </location>
</feature>
<keyword evidence="1" id="KW-1133">Transmembrane helix</keyword>
<reference evidence="3" key="1">
    <citation type="journal article" date="2019" name="Int. J. Syst. Evol. Microbiol.">
        <title>The Global Catalogue of Microorganisms (GCM) 10K type strain sequencing project: providing services to taxonomists for standard genome sequencing and annotation.</title>
        <authorList>
            <consortium name="The Broad Institute Genomics Platform"/>
            <consortium name="The Broad Institute Genome Sequencing Center for Infectious Disease"/>
            <person name="Wu L."/>
            <person name="Ma J."/>
        </authorList>
    </citation>
    <scope>NUCLEOTIDE SEQUENCE [LARGE SCALE GENOMIC DNA]</scope>
    <source>
        <strain evidence="3">KCTC 52274</strain>
    </source>
</reference>
<evidence type="ECO:0000256" key="1">
    <source>
        <dbReference type="SAM" id="Phobius"/>
    </source>
</evidence>
<evidence type="ECO:0000313" key="3">
    <source>
        <dbReference type="Proteomes" id="UP001597319"/>
    </source>
</evidence>
<proteinExistence type="predicted"/>
<keyword evidence="1" id="KW-0472">Membrane</keyword>
<accession>A0ABW5LAM9</accession>
<dbReference type="Proteomes" id="UP001597319">
    <property type="component" value="Unassembled WGS sequence"/>
</dbReference>
<gene>
    <name evidence="2" type="ORF">ACFSR1_04715</name>
</gene>
<organism evidence="2 3">
    <name type="scientific">Aquimarina rubra</name>
    <dbReference type="NCBI Taxonomy" id="1920033"/>
    <lineage>
        <taxon>Bacteria</taxon>
        <taxon>Pseudomonadati</taxon>
        <taxon>Bacteroidota</taxon>
        <taxon>Flavobacteriia</taxon>
        <taxon>Flavobacteriales</taxon>
        <taxon>Flavobacteriaceae</taxon>
        <taxon>Aquimarina</taxon>
    </lineage>
</organism>
<sequence length="45" mass="4964">MATIDYILGKGGFAILALVVILVVLYNKVKAQREFGVSPKKKKDK</sequence>
<comment type="caution">
    <text evidence="2">The sequence shown here is derived from an EMBL/GenBank/DDBJ whole genome shotgun (WGS) entry which is preliminary data.</text>
</comment>